<gene>
    <name evidence="1" type="ORF">METZ01_LOCUS158538</name>
</gene>
<evidence type="ECO:0000313" key="1">
    <source>
        <dbReference type="EMBL" id="SVB05684.1"/>
    </source>
</evidence>
<dbReference type="EMBL" id="UINC01027074">
    <property type="protein sequence ID" value="SVB05684.1"/>
    <property type="molecule type" value="Genomic_DNA"/>
</dbReference>
<reference evidence="1" key="1">
    <citation type="submission" date="2018-05" db="EMBL/GenBank/DDBJ databases">
        <authorList>
            <person name="Lanie J.A."/>
            <person name="Ng W.-L."/>
            <person name="Kazmierczak K.M."/>
            <person name="Andrzejewski T.M."/>
            <person name="Davidsen T.M."/>
            <person name="Wayne K.J."/>
            <person name="Tettelin H."/>
            <person name="Glass J.I."/>
            <person name="Rusch D."/>
            <person name="Podicherti R."/>
            <person name="Tsui H.-C.T."/>
            <person name="Winkler M.E."/>
        </authorList>
    </citation>
    <scope>NUCLEOTIDE SEQUENCE</scope>
</reference>
<dbReference type="AlphaFoldDB" id="A0A382AWC7"/>
<accession>A0A382AWC7</accession>
<feature type="non-terminal residue" evidence="1">
    <location>
        <position position="748"/>
    </location>
</feature>
<protein>
    <submittedName>
        <fullName evidence="1">Uncharacterized protein</fullName>
    </submittedName>
</protein>
<organism evidence="1">
    <name type="scientific">marine metagenome</name>
    <dbReference type="NCBI Taxonomy" id="408172"/>
    <lineage>
        <taxon>unclassified sequences</taxon>
        <taxon>metagenomes</taxon>
        <taxon>ecological metagenomes</taxon>
    </lineage>
</organism>
<name>A0A382AWC7_9ZZZZ</name>
<feature type="non-terminal residue" evidence="1">
    <location>
        <position position="1"/>
    </location>
</feature>
<proteinExistence type="predicted"/>
<sequence>PLLTGPLTGQYFDDLTTRTASGTVGGGTCGVPLGDNITVTLSAVDGCIEEVIDVDSLGAWVSGDLPPIIYNVSVYHPSEEIDEAFAADTMSLEDSDRTRNYTYYSDLNVEFVDGSTRIAEGFDDDGLGDCDIDDIAGIDSADAVLKQRFQYSVDFRVYQEYYGDTCDVDTFDIFFTNHISGGSEGVVDSASIALGDDEELPPYYFNALYINRLSSDGGTNDYQVGISVVVSDNTDDQATDAYWAFVIGDEAIPNEGFTVTSSAEPWYVLRVPPGDESYTEFSTEQKICRSNVVTATTSDGFETENTLHLGFESESCVGIGFAFCQSNTIDADLGIGFSTSTTVTDIDETEECLTVSNTYTASGDGLISGDDATVFIGGGKTMSLGISYYLPLDDLCAITVDTVLSVGSSEVSSVYMFEKYYIENFLIPSLYAEAQEGIEGSQEGYDYFTALMDEASAAVADAVDETVYSFGGDSSLTSIAFSSGASYDYSFETGQSFTNTHSVTMESEDEVSVGGGFMYGGFGFSTANSWNTSTESEEETSVSEETGETIGFHVGDDDIGDAFAFTMKRDPVWGMPVFDLTGGQSSCPWEDGTFIRQGCAIAVSGADEAFDIPPDEAASFILQLQNISETGEDQTYELSVLGETNLDGAEVTSSGVNLNENELIYMIEGGTYLEIEVSIERGPTEYEYSGITLQLAPQCEDEIADAIGSGADPQNAGYAELSVSFIEPCSISEITFPYDDWLVDGSHG</sequence>